<protein>
    <submittedName>
        <fullName evidence="1">Uncharacterized protein</fullName>
    </submittedName>
</protein>
<dbReference type="RefSeq" id="WP_216083052.1">
    <property type="nucleotide sequence ID" value="NZ_CACTIB010000014.1"/>
</dbReference>
<accession>A0A478FV48</accession>
<dbReference type="AlphaFoldDB" id="A0A478FV48"/>
<reference evidence="1 2" key="1">
    <citation type="submission" date="2019-01" db="EMBL/GenBank/DDBJ databases">
        <title>Draft genome sequences of Candidatus Mycoplasma haemohominis SWG34-3 identified from a patient with pyrexia, anemia and liver dysfunction.</title>
        <authorList>
            <person name="Sekizuka T."/>
            <person name="Hattori N."/>
            <person name="Katano H."/>
            <person name="Takuma T."/>
            <person name="Ito T."/>
            <person name="Arai N."/>
            <person name="Yanai R."/>
            <person name="Ishii S."/>
            <person name="Miura Y."/>
            <person name="Tokunaga T."/>
            <person name="Watanabe H."/>
            <person name="Nomura N."/>
            <person name="Eguchi J."/>
            <person name="Arai T."/>
            <person name="Hasegawa H."/>
            <person name="Nakamaki T."/>
            <person name="Wakita T."/>
            <person name="Niki Y."/>
            <person name="Kuroda M."/>
        </authorList>
    </citation>
    <scope>NUCLEOTIDE SEQUENCE [LARGE SCALE GENOMIC DNA]</scope>
    <source>
        <strain evidence="1">SWG34-3</strain>
    </source>
</reference>
<gene>
    <name evidence="1" type="ORF">MHSWG343_10130</name>
</gene>
<dbReference type="Proteomes" id="UP000324831">
    <property type="component" value="Unassembled WGS sequence"/>
</dbReference>
<dbReference type="EMBL" id="BIMN01000007">
    <property type="protein sequence ID" value="GCE64005.1"/>
    <property type="molecule type" value="Genomic_DNA"/>
</dbReference>
<evidence type="ECO:0000313" key="2">
    <source>
        <dbReference type="Proteomes" id="UP000324831"/>
    </source>
</evidence>
<comment type="caution">
    <text evidence="1">The sequence shown here is derived from an EMBL/GenBank/DDBJ whole genome shotgun (WGS) entry which is preliminary data.</text>
</comment>
<sequence length="271" mass="30849">MAVFKVAAMTGGVILLGIAGTYAVKNWLLSLFNQKHITSPQTGTFGEDFQLHFLDTTDDENDLYWEFKLKFLEEVKAGIHDSKRDSSSLSNEFSTPNIENIEALKKICAAAYNKKTKDIHVSGGVTADDADKLNKSKYEENVWMFCSMDKIMPVTLGVSPSERDKSYEKYEINSNPSPKKENTKRSSLVSSIWVNASFWKRQTKAFFSWDISLLETNSALKELRQTNDKSKRTWKELARVCESQYKSENNEETTDEVVFKVCSLRGKTIQT</sequence>
<proteinExistence type="predicted"/>
<organism evidence="1 2">
    <name type="scientific">Candidatus Mycoplasma haematohominis</name>
    <dbReference type="NCBI Taxonomy" id="1494318"/>
    <lineage>
        <taxon>Bacteria</taxon>
        <taxon>Bacillati</taxon>
        <taxon>Mycoplasmatota</taxon>
        <taxon>Mollicutes</taxon>
        <taxon>Mycoplasmataceae</taxon>
        <taxon>Mycoplasma</taxon>
    </lineage>
</organism>
<evidence type="ECO:0000313" key="1">
    <source>
        <dbReference type="EMBL" id="GCE64005.1"/>
    </source>
</evidence>
<name>A0A478FV48_9MOLU</name>